<comment type="caution">
    <text evidence="1">The sequence shown here is derived from an EMBL/GenBank/DDBJ whole genome shotgun (WGS) entry which is preliminary data.</text>
</comment>
<keyword evidence="2" id="KW-1185">Reference proteome</keyword>
<dbReference type="Gene3D" id="3.90.550.10">
    <property type="entry name" value="Spore Coat Polysaccharide Biosynthesis Protein SpsA, Chain A"/>
    <property type="match status" value="1"/>
</dbReference>
<accession>A0A5C5WUN8</accession>
<evidence type="ECO:0008006" key="3">
    <source>
        <dbReference type="Google" id="ProtNLM"/>
    </source>
</evidence>
<dbReference type="Proteomes" id="UP000316598">
    <property type="component" value="Unassembled WGS sequence"/>
</dbReference>
<gene>
    <name evidence="1" type="ORF">Pla22_19640</name>
</gene>
<evidence type="ECO:0000313" key="2">
    <source>
        <dbReference type="Proteomes" id="UP000316598"/>
    </source>
</evidence>
<dbReference type="AlphaFoldDB" id="A0A5C5WUN8"/>
<organism evidence="1 2">
    <name type="scientific">Rubripirellula amarantea</name>
    <dbReference type="NCBI Taxonomy" id="2527999"/>
    <lineage>
        <taxon>Bacteria</taxon>
        <taxon>Pseudomonadati</taxon>
        <taxon>Planctomycetota</taxon>
        <taxon>Planctomycetia</taxon>
        <taxon>Pirellulales</taxon>
        <taxon>Pirellulaceae</taxon>
        <taxon>Rubripirellula</taxon>
    </lineage>
</organism>
<name>A0A5C5WUN8_9BACT</name>
<reference evidence="1 2" key="1">
    <citation type="submission" date="2019-02" db="EMBL/GenBank/DDBJ databases">
        <title>Deep-cultivation of Planctomycetes and their phenomic and genomic characterization uncovers novel biology.</title>
        <authorList>
            <person name="Wiegand S."/>
            <person name="Jogler M."/>
            <person name="Boedeker C."/>
            <person name="Pinto D."/>
            <person name="Vollmers J."/>
            <person name="Rivas-Marin E."/>
            <person name="Kohn T."/>
            <person name="Peeters S.H."/>
            <person name="Heuer A."/>
            <person name="Rast P."/>
            <person name="Oberbeckmann S."/>
            <person name="Bunk B."/>
            <person name="Jeske O."/>
            <person name="Meyerdierks A."/>
            <person name="Storesund J.E."/>
            <person name="Kallscheuer N."/>
            <person name="Luecker S."/>
            <person name="Lage O.M."/>
            <person name="Pohl T."/>
            <person name="Merkel B.J."/>
            <person name="Hornburger P."/>
            <person name="Mueller R.-W."/>
            <person name="Bruemmer F."/>
            <person name="Labrenz M."/>
            <person name="Spormann A.M."/>
            <person name="Op Den Camp H."/>
            <person name="Overmann J."/>
            <person name="Amann R."/>
            <person name="Jetten M.S.M."/>
            <person name="Mascher T."/>
            <person name="Medema M.H."/>
            <person name="Devos D.P."/>
            <person name="Kaster A.-K."/>
            <person name="Ovreas L."/>
            <person name="Rohde M."/>
            <person name="Galperin M.Y."/>
            <person name="Jogler C."/>
        </authorList>
    </citation>
    <scope>NUCLEOTIDE SEQUENCE [LARGE SCALE GENOMIC DNA]</scope>
    <source>
        <strain evidence="1 2">Pla22</strain>
    </source>
</reference>
<dbReference type="InterPro" id="IPR029044">
    <property type="entry name" value="Nucleotide-diphossugar_trans"/>
</dbReference>
<sequence length="324" mass="34834">MDLVSTVSSFPTSRSTPSPVPRLSIVVPLLGDSTRFESTLISVLENRPEHCEVIVCHDGSYDDPFDLCDEVRFAVASSDQLLDLVHAGARAAHGRFVHVIGDALQATLGWADAAIEKFEHFDCGSVMPVIRNASSDKIIAAGWQDASDRLCKPVGQGKKDASKTGVKVAGAYINGSFWRRDLLRSLHDAVSTTSVTEATVAYEYLSRKSGWRCVVATQSNLRCDSSDLVIDAPCFSRGASLRGMRGVFYQGNFASAVQSALKAAICNVARPGLLMESLGQVFGPTKSASIASRISSQYVVSCDQREVIVKFPAQDTPASVRRAA</sequence>
<dbReference type="EMBL" id="SJPI01000001">
    <property type="protein sequence ID" value="TWT54318.1"/>
    <property type="molecule type" value="Genomic_DNA"/>
</dbReference>
<evidence type="ECO:0000313" key="1">
    <source>
        <dbReference type="EMBL" id="TWT54318.1"/>
    </source>
</evidence>
<dbReference type="SUPFAM" id="SSF53448">
    <property type="entry name" value="Nucleotide-diphospho-sugar transferases"/>
    <property type="match status" value="1"/>
</dbReference>
<proteinExistence type="predicted"/>
<protein>
    <recommendedName>
        <fullName evidence="3">Glycosyl transferase family 2</fullName>
    </recommendedName>
</protein>